<keyword evidence="7 10" id="KW-0235">DNA replication</keyword>
<dbReference type="GO" id="GO:0003677">
    <property type="term" value="F:DNA binding"/>
    <property type="evidence" value="ECO:0007669"/>
    <property type="project" value="UniProtKB-UniRule"/>
</dbReference>
<dbReference type="PANTHER" id="PTHR30478:SF0">
    <property type="entry name" value="BETA SLIDING CLAMP"/>
    <property type="match status" value="1"/>
</dbReference>
<evidence type="ECO:0000256" key="6">
    <source>
        <dbReference type="ARBA" id="ARBA00022695"/>
    </source>
</evidence>
<evidence type="ECO:0000313" key="15">
    <source>
        <dbReference type="Proteomes" id="UP001199319"/>
    </source>
</evidence>
<dbReference type="GO" id="GO:0003887">
    <property type="term" value="F:DNA-directed DNA polymerase activity"/>
    <property type="evidence" value="ECO:0007669"/>
    <property type="project" value="UniProtKB-UniRule"/>
</dbReference>
<dbReference type="Gene3D" id="3.70.10.10">
    <property type="match status" value="1"/>
</dbReference>
<evidence type="ECO:0000256" key="5">
    <source>
        <dbReference type="ARBA" id="ARBA00022679"/>
    </source>
</evidence>
<keyword evidence="9" id="KW-0238">DNA-binding</keyword>
<evidence type="ECO:0000256" key="10">
    <source>
        <dbReference type="PIRNR" id="PIRNR000804"/>
    </source>
</evidence>
<sequence length="369" mass="40031">MLRFSCEKALLQSAVNTTSRAVAAKSSIPALEGILLEGGDTLTLSGYNMQTGIRTIVDAQVQSPGRIVLSARLFGEMIRKMPDDVIVFAADENLSVHLTCGDASFEILGLSADDYPELPEVDDQFSVDIRQGTLKAMINQTSFAVSTNESRPVHTGSLFEVGDQDLTVVSVDGFRLALRREPLDRAEGGAFKFVAPGSALNEVEKICEDSDEKVTIIQGKRHLLFEAGATQLICRRLEGDFLDYKNAIPRNNPIRLTVDTKTMLGSLDRVSVVISEKLKSPVRCVFENGRVLLSAKTGAGEAKDICPLDGDGNGLEIGFNNRYLMDALRYAPADSVTLELNTSISPAVIVPADGEESFLYMVLPVRLKA</sequence>
<dbReference type="Pfam" id="PF00712">
    <property type="entry name" value="DNA_pol3_beta"/>
    <property type="match status" value="1"/>
</dbReference>
<comment type="subunit">
    <text evidence="10">Forms a ring-shaped head-to-tail homodimer around DNA.</text>
</comment>
<keyword evidence="8 10" id="KW-0239">DNA-directed DNA polymerase</keyword>
<comment type="similarity">
    <text evidence="2 10">Belongs to the beta sliding clamp family.</text>
</comment>
<evidence type="ECO:0000256" key="1">
    <source>
        <dbReference type="ARBA" id="ARBA00004496"/>
    </source>
</evidence>
<proteinExistence type="inferred from homology"/>
<evidence type="ECO:0000259" key="13">
    <source>
        <dbReference type="Pfam" id="PF02768"/>
    </source>
</evidence>
<dbReference type="SMART" id="SM00480">
    <property type="entry name" value="POL3Bc"/>
    <property type="match status" value="1"/>
</dbReference>
<evidence type="ECO:0000256" key="3">
    <source>
        <dbReference type="ARBA" id="ARBA00021035"/>
    </source>
</evidence>
<dbReference type="GO" id="GO:0005737">
    <property type="term" value="C:cytoplasm"/>
    <property type="evidence" value="ECO:0007669"/>
    <property type="project" value="UniProtKB-SubCell"/>
</dbReference>
<dbReference type="PANTHER" id="PTHR30478">
    <property type="entry name" value="DNA POLYMERASE III SUBUNIT BETA"/>
    <property type="match status" value="1"/>
</dbReference>
<dbReference type="Pfam" id="PF02767">
    <property type="entry name" value="DNA_pol3_beta_2"/>
    <property type="match status" value="1"/>
</dbReference>
<organism evidence="14 15">
    <name type="scientific">Brotocaccenecus cirricatena</name>
    <dbReference type="NCBI Taxonomy" id="3064195"/>
    <lineage>
        <taxon>Bacteria</taxon>
        <taxon>Bacillati</taxon>
        <taxon>Bacillota</taxon>
        <taxon>Clostridia</taxon>
        <taxon>Eubacteriales</taxon>
        <taxon>Oscillospiraceae</taxon>
        <taxon>Brotocaccenecus</taxon>
    </lineage>
</organism>
<dbReference type="NCBIfam" id="TIGR00663">
    <property type="entry name" value="dnan"/>
    <property type="match status" value="1"/>
</dbReference>
<dbReference type="GO" id="GO:0006271">
    <property type="term" value="P:DNA strand elongation involved in DNA replication"/>
    <property type="evidence" value="ECO:0007669"/>
    <property type="project" value="TreeGrafter"/>
</dbReference>
<evidence type="ECO:0000256" key="9">
    <source>
        <dbReference type="ARBA" id="ARBA00023125"/>
    </source>
</evidence>
<evidence type="ECO:0000256" key="8">
    <source>
        <dbReference type="ARBA" id="ARBA00022932"/>
    </source>
</evidence>
<feature type="domain" description="DNA polymerase III beta sliding clamp N-terminal" evidence="11">
    <location>
        <begin position="3"/>
        <end position="119"/>
    </location>
</feature>
<dbReference type="CDD" id="cd00140">
    <property type="entry name" value="beta_clamp"/>
    <property type="match status" value="1"/>
</dbReference>
<evidence type="ECO:0000313" key="14">
    <source>
        <dbReference type="EMBL" id="MCC2129587.1"/>
    </source>
</evidence>
<comment type="subcellular location">
    <subcellularLocation>
        <location evidence="1 10">Cytoplasm</location>
    </subcellularLocation>
</comment>
<dbReference type="Proteomes" id="UP001199319">
    <property type="component" value="Unassembled WGS sequence"/>
</dbReference>
<dbReference type="Pfam" id="PF02768">
    <property type="entry name" value="DNA_pol3_beta_3"/>
    <property type="match status" value="1"/>
</dbReference>
<name>A0AAE3ABM3_9FIRM</name>
<dbReference type="InterPro" id="IPR046938">
    <property type="entry name" value="DNA_clamp_sf"/>
</dbReference>
<keyword evidence="4 10" id="KW-0963">Cytoplasm</keyword>
<accession>A0AAE3ABM3</accession>
<dbReference type="InterPro" id="IPR022634">
    <property type="entry name" value="DNA_polIII_beta_N"/>
</dbReference>
<dbReference type="PIRSF" id="PIRSF000804">
    <property type="entry name" value="DNA_pol_III_b"/>
    <property type="match status" value="1"/>
</dbReference>
<dbReference type="SUPFAM" id="SSF55979">
    <property type="entry name" value="DNA clamp"/>
    <property type="match status" value="3"/>
</dbReference>
<dbReference type="RefSeq" id="WP_302928863.1">
    <property type="nucleotide sequence ID" value="NZ_JAJEPW010000022.1"/>
</dbReference>
<dbReference type="InterPro" id="IPR001001">
    <property type="entry name" value="DNA_polIII_beta"/>
</dbReference>
<dbReference type="EMBL" id="JAJEPW010000022">
    <property type="protein sequence ID" value="MCC2129587.1"/>
    <property type="molecule type" value="Genomic_DNA"/>
</dbReference>
<dbReference type="AlphaFoldDB" id="A0AAE3ABM3"/>
<dbReference type="InterPro" id="IPR022637">
    <property type="entry name" value="DNA_polIII_beta_cen"/>
</dbReference>
<comment type="caution">
    <text evidence="14">The sequence shown here is derived from an EMBL/GenBank/DDBJ whole genome shotgun (WGS) entry which is preliminary data.</text>
</comment>
<evidence type="ECO:0000256" key="4">
    <source>
        <dbReference type="ARBA" id="ARBA00022490"/>
    </source>
</evidence>
<dbReference type="Gene3D" id="3.10.150.10">
    <property type="entry name" value="DNA Polymerase III, subunit A, domain 2"/>
    <property type="match status" value="1"/>
</dbReference>
<keyword evidence="5 10" id="KW-0808">Transferase</keyword>
<evidence type="ECO:0000256" key="2">
    <source>
        <dbReference type="ARBA" id="ARBA00010752"/>
    </source>
</evidence>
<dbReference type="GO" id="GO:0008408">
    <property type="term" value="F:3'-5' exonuclease activity"/>
    <property type="evidence" value="ECO:0007669"/>
    <property type="project" value="InterPro"/>
</dbReference>
<comment type="function">
    <text evidence="10">Confers DNA tethering and processivity to DNA polymerases and other proteins. Acts as a clamp, forming a ring around DNA (a reaction catalyzed by the clamp-loading complex) which diffuses in an ATP-independent manner freely and bidirectionally along dsDNA. Initially characterized for its ability to contact the catalytic subunit of DNA polymerase III (Pol III), a complex, multichain enzyme responsible for most of the replicative synthesis in bacteria; Pol III exhibits 3'-5' exonuclease proofreading activity. The beta chain is required for initiation of replication as well as for processivity of DNA replication.</text>
</comment>
<evidence type="ECO:0000259" key="12">
    <source>
        <dbReference type="Pfam" id="PF02767"/>
    </source>
</evidence>
<protein>
    <recommendedName>
        <fullName evidence="3 10">Beta sliding clamp</fullName>
    </recommendedName>
</protein>
<keyword evidence="15" id="KW-1185">Reference proteome</keyword>
<evidence type="ECO:0000256" key="7">
    <source>
        <dbReference type="ARBA" id="ARBA00022705"/>
    </source>
</evidence>
<gene>
    <name evidence="14" type="primary">dnaN</name>
    <name evidence="14" type="ORF">LKD37_08680</name>
</gene>
<evidence type="ECO:0000259" key="11">
    <source>
        <dbReference type="Pfam" id="PF00712"/>
    </source>
</evidence>
<dbReference type="GO" id="GO:0009360">
    <property type="term" value="C:DNA polymerase III complex"/>
    <property type="evidence" value="ECO:0007669"/>
    <property type="project" value="InterPro"/>
</dbReference>
<feature type="domain" description="DNA polymerase III beta sliding clamp C-terminal" evidence="13">
    <location>
        <begin position="246"/>
        <end position="366"/>
    </location>
</feature>
<reference evidence="14" key="1">
    <citation type="submission" date="2021-10" db="EMBL/GenBank/DDBJ databases">
        <title>Anaerobic single-cell dispensing facilitates the cultivation of human gut bacteria.</title>
        <authorList>
            <person name="Afrizal A."/>
        </authorList>
    </citation>
    <scope>NUCLEOTIDE SEQUENCE</scope>
    <source>
        <strain evidence="14">CLA-AA-H272</strain>
    </source>
</reference>
<keyword evidence="6 10" id="KW-0548">Nucleotidyltransferase</keyword>
<feature type="domain" description="DNA polymerase III beta sliding clamp central" evidence="12">
    <location>
        <begin position="129"/>
        <end position="241"/>
    </location>
</feature>
<dbReference type="InterPro" id="IPR022635">
    <property type="entry name" value="DNA_polIII_beta_C"/>
</dbReference>